<feature type="transmembrane region" description="Helical" evidence="1">
    <location>
        <begin position="45"/>
        <end position="64"/>
    </location>
</feature>
<evidence type="ECO:0000313" key="3">
    <source>
        <dbReference type="Proteomes" id="UP000179153"/>
    </source>
</evidence>
<keyword evidence="1" id="KW-0472">Membrane</keyword>
<evidence type="ECO:0000256" key="1">
    <source>
        <dbReference type="SAM" id="Phobius"/>
    </source>
</evidence>
<keyword evidence="1" id="KW-1133">Transmembrane helix</keyword>
<feature type="transmembrane region" description="Helical" evidence="1">
    <location>
        <begin position="20"/>
        <end position="39"/>
    </location>
</feature>
<dbReference type="EMBL" id="MHOI01000002">
    <property type="protein sequence ID" value="OGZ62110.1"/>
    <property type="molecule type" value="Genomic_DNA"/>
</dbReference>
<name>A0A1G2HIL4_9BACT</name>
<protein>
    <recommendedName>
        <fullName evidence="4">PrgI family protein</fullName>
    </recommendedName>
</protein>
<dbReference type="STRING" id="1802163.A2932_00525"/>
<organism evidence="2 3">
    <name type="scientific">Candidatus Spechtbacteria bacterium RIFCSPLOWO2_01_FULL_46_10</name>
    <dbReference type="NCBI Taxonomy" id="1802163"/>
    <lineage>
        <taxon>Bacteria</taxon>
        <taxon>Candidatus Spechtiibacteriota</taxon>
    </lineage>
</organism>
<dbReference type="Pfam" id="PF12666">
    <property type="entry name" value="PrgI"/>
    <property type="match status" value="1"/>
</dbReference>
<gene>
    <name evidence="2" type="ORF">A2932_00525</name>
</gene>
<evidence type="ECO:0000313" key="2">
    <source>
        <dbReference type="EMBL" id="OGZ62110.1"/>
    </source>
</evidence>
<sequence length="130" mass="15147">MAQYEVPQFIERETKLLGPLTFRQTIILAVIIMILFGLFFFINTLLFVIVAAIMGGIGAALVFIQINGRPFSGFLAAYLGYFWNPKFYSWRKQSSEPIIEPRFRKKIQEKEKPQEIPEKRIKEIAEMLDK</sequence>
<accession>A0A1G2HIL4</accession>
<dbReference type="InterPro" id="IPR024414">
    <property type="entry name" value="Uncharacterised_PrgI"/>
</dbReference>
<dbReference type="AlphaFoldDB" id="A0A1G2HIL4"/>
<keyword evidence="1" id="KW-0812">Transmembrane</keyword>
<evidence type="ECO:0008006" key="4">
    <source>
        <dbReference type="Google" id="ProtNLM"/>
    </source>
</evidence>
<dbReference type="Proteomes" id="UP000179153">
    <property type="component" value="Unassembled WGS sequence"/>
</dbReference>
<proteinExistence type="predicted"/>
<reference evidence="2 3" key="1">
    <citation type="journal article" date="2016" name="Nat. Commun.">
        <title>Thousands of microbial genomes shed light on interconnected biogeochemical processes in an aquifer system.</title>
        <authorList>
            <person name="Anantharaman K."/>
            <person name="Brown C.T."/>
            <person name="Hug L.A."/>
            <person name="Sharon I."/>
            <person name="Castelle C.J."/>
            <person name="Probst A.J."/>
            <person name="Thomas B.C."/>
            <person name="Singh A."/>
            <person name="Wilkins M.J."/>
            <person name="Karaoz U."/>
            <person name="Brodie E.L."/>
            <person name="Williams K.H."/>
            <person name="Hubbard S.S."/>
            <person name="Banfield J.F."/>
        </authorList>
    </citation>
    <scope>NUCLEOTIDE SEQUENCE [LARGE SCALE GENOMIC DNA]</scope>
</reference>
<comment type="caution">
    <text evidence="2">The sequence shown here is derived from an EMBL/GenBank/DDBJ whole genome shotgun (WGS) entry which is preliminary data.</text>
</comment>